<gene>
    <name evidence="2" type="ORF">BECKLPF1236B_GA0070989_10761</name>
</gene>
<reference evidence="2" key="1">
    <citation type="submission" date="2019-02" db="EMBL/GenBank/DDBJ databases">
        <authorList>
            <person name="Gruber-Vodicka R. H."/>
            <person name="Seah K. B. B."/>
        </authorList>
    </citation>
    <scope>NUCLEOTIDE SEQUENCE</scope>
    <source>
        <strain evidence="2">BECK_S313</strain>
    </source>
</reference>
<feature type="signal peptide" evidence="1">
    <location>
        <begin position="1"/>
        <end position="19"/>
    </location>
</feature>
<organism evidence="2">
    <name type="scientific">Candidatus Kentrum sp. LPFa</name>
    <dbReference type="NCBI Taxonomy" id="2126335"/>
    <lineage>
        <taxon>Bacteria</taxon>
        <taxon>Pseudomonadati</taxon>
        <taxon>Pseudomonadota</taxon>
        <taxon>Gammaproteobacteria</taxon>
        <taxon>Candidatus Kentrum</taxon>
    </lineage>
</organism>
<sequence>MHKIAISLLLFIWTVPAWAADQADPNITVTDSWIREAPPGAKALAGYMLLHNHGDADVSLVSASCPDFDAVMLHETVERDKMATMVHLDQVRIPAQKQVAFAPGGKHLMLMQPKRAIVAGEESTVTLVFASGAKVIAKFKVKKPFSDNPKAHGKKHH</sequence>
<evidence type="ECO:0000313" key="2">
    <source>
        <dbReference type="EMBL" id="VFK15349.1"/>
    </source>
</evidence>
<evidence type="ECO:0000256" key="1">
    <source>
        <dbReference type="SAM" id="SignalP"/>
    </source>
</evidence>
<dbReference type="Pfam" id="PF04314">
    <property type="entry name" value="PCuAC"/>
    <property type="match status" value="1"/>
</dbReference>
<dbReference type="EMBL" id="CAADFK010000076">
    <property type="protein sequence ID" value="VFK15349.1"/>
    <property type="molecule type" value="Genomic_DNA"/>
</dbReference>
<dbReference type="Gene3D" id="2.60.40.1890">
    <property type="entry name" value="PCu(A)C copper chaperone"/>
    <property type="match status" value="1"/>
</dbReference>
<keyword evidence="1" id="KW-0732">Signal</keyword>
<protein>
    <recommendedName>
        <fullName evidence="3">Copper(I)-binding protein</fullName>
    </recommendedName>
</protein>
<accession>A0A450WE30</accession>
<dbReference type="PANTHER" id="PTHR36302">
    <property type="entry name" value="BLR7088 PROTEIN"/>
    <property type="match status" value="1"/>
</dbReference>
<feature type="chain" id="PRO_5018973341" description="Copper(I)-binding protein" evidence="1">
    <location>
        <begin position="20"/>
        <end position="157"/>
    </location>
</feature>
<proteinExistence type="predicted"/>
<dbReference type="SUPFAM" id="SSF110087">
    <property type="entry name" value="DR1885-like metal-binding protein"/>
    <property type="match status" value="1"/>
</dbReference>
<evidence type="ECO:0008006" key="3">
    <source>
        <dbReference type="Google" id="ProtNLM"/>
    </source>
</evidence>
<dbReference type="InterPro" id="IPR036182">
    <property type="entry name" value="PCuAC_sf"/>
</dbReference>
<dbReference type="AlphaFoldDB" id="A0A450WE30"/>
<dbReference type="InterPro" id="IPR007410">
    <property type="entry name" value="LpqE-like"/>
</dbReference>
<name>A0A450WE30_9GAMM</name>
<dbReference type="PANTHER" id="PTHR36302:SF1">
    <property type="entry name" value="COPPER CHAPERONE PCU(A)C"/>
    <property type="match status" value="1"/>
</dbReference>
<dbReference type="InterPro" id="IPR058248">
    <property type="entry name" value="Lxx211020-like"/>
</dbReference>